<name>A0A5B3HN21_9BACT</name>
<gene>
    <name evidence="2" type="ORF">F2Y10_07045</name>
</gene>
<dbReference type="EMBL" id="VVXH01000006">
    <property type="protein sequence ID" value="KAA2378819.1"/>
    <property type="molecule type" value="Genomic_DNA"/>
</dbReference>
<reference evidence="2 3" key="1">
    <citation type="journal article" date="2019" name="Nat. Med.">
        <title>A library of human gut bacterial isolates paired with longitudinal multiomics data enables mechanistic microbiome research.</title>
        <authorList>
            <person name="Poyet M."/>
            <person name="Groussin M."/>
            <person name="Gibbons S.M."/>
            <person name="Avila-Pacheco J."/>
            <person name="Jiang X."/>
            <person name="Kearney S.M."/>
            <person name="Perrotta A.R."/>
            <person name="Berdy B."/>
            <person name="Zhao S."/>
            <person name="Lieberman T.D."/>
            <person name="Swanson P.K."/>
            <person name="Smith M."/>
            <person name="Roesemann S."/>
            <person name="Alexander J.E."/>
            <person name="Rich S.A."/>
            <person name="Livny J."/>
            <person name="Vlamakis H."/>
            <person name="Clish C."/>
            <person name="Bullock K."/>
            <person name="Deik A."/>
            <person name="Scott J."/>
            <person name="Pierce K.A."/>
            <person name="Xavier R.J."/>
            <person name="Alm E.J."/>
        </authorList>
    </citation>
    <scope>NUCLEOTIDE SEQUENCE [LARGE SCALE GENOMIC DNA]</scope>
    <source>
        <strain evidence="2 3">BIOML-A266</strain>
    </source>
</reference>
<dbReference type="Proteomes" id="UP000322940">
    <property type="component" value="Unassembled WGS sequence"/>
</dbReference>
<feature type="compositionally biased region" description="Basic and acidic residues" evidence="1">
    <location>
        <begin position="7"/>
        <end position="29"/>
    </location>
</feature>
<evidence type="ECO:0000313" key="3">
    <source>
        <dbReference type="Proteomes" id="UP000322940"/>
    </source>
</evidence>
<evidence type="ECO:0000256" key="1">
    <source>
        <dbReference type="SAM" id="MobiDB-lite"/>
    </source>
</evidence>
<feature type="compositionally biased region" description="Basic and acidic residues" evidence="1">
    <location>
        <begin position="59"/>
        <end position="75"/>
    </location>
</feature>
<evidence type="ECO:0000313" key="2">
    <source>
        <dbReference type="EMBL" id="KAA2378819.1"/>
    </source>
</evidence>
<comment type="caution">
    <text evidence="2">The sequence shown here is derived from an EMBL/GenBank/DDBJ whole genome shotgun (WGS) entry which is preliminary data.</text>
</comment>
<proteinExistence type="predicted"/>
<dbReference type="RefSeq" id="WP_130064942.1">
    <property type="nucleotide sequence ID" value="NZ_JAHOOA010000004.1"/>
</dbReference>
<protein>
    <submittedName>
        <fullName evidence="2">Uncharacterized protein</fullName>
    </submittedName>
</protein>
<sequence>MNKKRKQAGEKDRENVSERNGRMSNEKAWKTRKRARVPEGQSGEKQTGRLPKGLPESFSGDRQEDRQENRRERVPEGLPGEIAGKADGRTSYAG</sequence>
<accession>A0A5B3HN21</accession>
<feature type="region of interest" description="Disordered" evidence="1">
    <location>
        <begin position="1"/>
        <end position="94"/>
    </location>
</feature>
<dbReference type="AlphaFoldDB" id="A0A5B3HN21"/>
<organism evidence="2 3">
    <name type="scientific">Alistipes onderdonkii</name>
    <dbReference type="NCBI Taxonomy" id="328813"/>
    <lineage>
        <taxon>Bacteria</taxon>
        <taxon>Pseudomonadati</taxon>
        <taxon>Bacteroidota</taxon>
        <taxon>Bacteroidia</taxon>
        <taxon>Bacteroidales</taxon>
        <taxon>Rikenellaceae</taxon>
        <taxon>Alistipes</taxon>
    </lineage>
</organism>